<dbReference type="SUPFAM" id="SSF53335">
    <property type="entry name" value="S-adenosyl-L-methionine-dependent methyltransferases"/>
    <property type="match status" value="1"/>
</dbReference>
<dbReference type="GO" id="GO:0008168">
    <property type="term" value="F:methyltransferase activity"/>
    <property type="evidence" value="ECO:0007669"/>
    <property type="project" value="UniProtKB-KW"/>
</dbReference>
<dbReference type="Proteomes" id="UP000034785">
    <property type="component" value="Unassembled WGS sequence"/>
</dbReference>
<keyword evidence="2" id="KW-0489">Methyltransferase</keyword>
<dbReference type="Gene3D" id="3.40.50.150">
    <property type="entry name" value="Vaccinia Virus protein VP39"/>
    <property type="match status" value="1"/>
</dbReference>
<dbReference type="CDD" id="cd02440">
    <property type="entry name" value="AdoMet_MTases"/>
    <property type="match status" value="1"/>
</dbReference>
<dbReference type="InterPro" id="IPR052514">
    <property type="entry name" value="SAM-dependent_MTase"/>
</dbReference>
<evidence type="ECO:0000259" key="1">
    <source>
        <dbReference type="Pfam" id="PF05050"/>
    </source>
</evidence>
<gene>
    <name evidence="2" type="ORF">UV41_C0017G0002</name>
</gene>
<dbReference type="EMBL" id="LCEJ01000017">
    <property type="protein sequence ID" value="KKS70648.1"/>
    <property type="molecule type" value="Genomic_DNA"/>
</dbReference>
<dbReference type="Pfam" id="PF05050">
    <property type="entry name" value="Methyltransf_21"/>
    <property type="match status" value="1"/>
</dbReference>
<accession>A0A0G1E7Y8</accession>
<name>A0A0G1E7Y8_9BACT</name>
<organism evidence="2 3">
    <name type="scientific">Candidatus Daviesbacteria bacterium GW2011_GWA2_42_7</name>
    <dbReference type="NCBI Taxonomy" id="1618425"/>
    <lineage>
        <taxon>Bacteria</taxon>
        <taxon>Candidatus Daviesiibacteriota</taxon>
    </lineage>
</organism>
<dbReference type="PANTHER" id="PTHR34203">
    <property type="entry name" value="METHYLTRANSFERASE, FKBM FAMILY PROTEIN"/>
    <property type="match status" value="1"/>
</dbReference>
<evidence type="ECO:0000313" key="2">
    <source>
        <dbReference type="EMBL" id="KKS70648.1"/>
    </source>
</evidence>
<proteinExistence type="predicted"/>
<evidence type="ECO:0000313" key="3">
    <source>
        <dbReference type="Proteomes" id="UP000034785"/>
    </source>
</evidence>
<dbReference type="NCBIfam" id="TIGR01444">
    <property type="entry name" value="fkbM_fam"/>
    <property type="match status" value="1"/>
</dbReference>
<dbReference type="AlphaFoldDB" id="A0A0G1E7Y8"/>
<keyword evidence="2" id="KW-0808">Transferase</keyword>
<dbReference type="InterPro" id="IPR006342">
    <property type="entry name" value="FkbM_mtfrase"/>
</dbReference>
<reference evidence="2 3" key="1">
    <citation type="journal article" date="2015" name="Nature">
        <title>rRNA introns, odd ribosomes, and small enigmatic genomes across a large radiation of phyla.</title>
        <authorList>
            <person name="Brown C.T."/>
            <person name="Hug L.A."/>
            <person name="Thomas B.C."/>
            <person name="Sharon I."/>
            <person name="Castelle C.J."/>
            <person name="Singh A."/>
            <person name="Wilkins M.J."/>
            <person name="Williams K.H."/>
            <person name="Banfield J.F."/>
        </authorList>
    </citation>
    <scope>NUCLEOTIDE SEQUENCE [LARGE SCALE GENOMIC DNA]</scope>
</reference>
<dbReference type="PANTHER" id="PTHR34203:SF15">
    <property type="entry name" value="SLL1173 PROTEIN"/>
    <property type="match status" value="1"/>
</dbReference>
<protein>
    <submittedName>
        <fullName evidence="2">Methyltransferase FkbM family protein</fullName>
    </submittedName>
</protein>
<comment type="caution">
    <text evidence="2">The sequence shown here is derived from an EMBL/GenBank/DDBJ whole genome shotgun (WGS) entry which is preliminary data.</text>
</comment>
<sequence>MNKLNINGISIYNRNEAEAKEIYSSIFSRGDYSVSINTDSPLIIDCGAHIGLATIYFKKKFPSSKITAIEANPETLSFLRKNIKANKIKDVEVIWGALTKKTGILPLYVDPDNANPWSWDDSIIKDIWSDMPSRKTKKIVQVPAVHLSEIIASKVDLIKLDIEGAECEVIEEVESKLDLVNSIIIEVHPTKKTPLTYLRKIRKILKAHNFKTKEYPLDWAVFINAKKE</sequence>
<dbReference type="GO" id="GO:0032259">
    <property type="term" value="P:methylation"/>
    <property type="evidence" value="ECO:0007669"/>
    <property type="project" value="UniProtKB-KW"/>
</dbReference>
<feature type="domain" description="Methyltransferase FkbM" evidence="1">
    <location>
        <begin position="45"/>
        <end position="211"/>
    </location>
</feature>
<dbReference type="InterPro" id="IPR029063">
    <property type="entry name" value="SAM-dependent_MTases_sf"/>
</dbReference>